<name>A0A8X6YN31_9ARAC</name>
<organism evidence="1 2">
    <name type="scientific">Trichonephila inaurata madagascariensis</name>
    <dbReference type="NCBI Taxonomy" id="2747483"/>
    <lineage>
        <taxon>Eukaryota</taxon>
        <taxon>Metazoa</taxon>
        <taxon>Ecdysozoa</taxon>
        <taxon>Arthropoda</taxon>
        <taxon>Chelicerata</taxon>
        <taxon>Arachnida</taxon>
        <taxon>Araneae</taxon>
        <taxon>Araneomorphae</taxon>
        <taxon>Entelegynae</taxon>
        <taxon>Araneoidea</taxon>
        <taxon>Nephilidae</taxon>
        <taxon>Trichonephila</taxon>
        <taxon>Trichonephila inaurata</taxon>
    </lineage>
</organism>
<dbReference type="Proteomes" id="UP000886998">
    <property type="component" value="Unassembled WGS sequence"/>
</dbReference>
<keyword evidence="2" id="KW-1185">Reference proteome</keyword>
<dbReference type="AlphaFoldDB" id="A0A8X6YN31"/>
<reference evidence="1" key="1">
    <citation type="submission" date="2020-08" db="EMBL/GenBank/DDBJ databases">
        <title>Multicomponent nature underlies the extraordinary mechanical properties of spider dragline silk.</title>
        <authorList>
            <person name="Kono N."/>
            <person name="Nakamura H."/>
            <person name="Mori M."/>
            <person name="Yoshida Y."/>
            <person name="Ohtoshi R."/>
            <person name="Malay A.D."/>
            <person name="Moran D.A.P."/>
            <person name="Tomita M."/>
            <person name="Numata K."/>
            <person name="Arakawa K."/>
        </authorList>
    </citation>
    <scope>NUCLEOTIDE SEQUENCE</scope>
</reference>
<protein>
    <submittedName>
        <fullName evidence="1">Uncharacterized protein</fullName>
    </submittedName>
</protein>
<accession>A0A8X6YN31</accession>
<proteinExistence type="predicted"/>
<evidence type="ECO:0000313" key="1">
    <source>
        <dbReference type="EMBL" id="GFY76045.1"/>
    </source>
</evidence>
<comment type="caution">
    <text evidence="1">The sequence shown here is derived from an EMBL/GenBank/DDBJ whole genome shotgun (WGS) entry which is preliminary data.</text>
</comment>
<sequence>MLYADAKSAHTFRTLSATLLTDKPLAAQKLLKGWYSDYLQRTEGLSLRRWLSASVVFSPYRACCCTVNHVRTDYNAHV</sequence>
<evidence type="ECO:0000313" key="2">
    <source>
        <dbReference type="Proteomes" id="UP000886998"/>
    </source>
</evidence>
<gene>
    <name evidence="1" type="ORF">TNIN_371111</name>
</gene>
<dbReference type="EMBL" id="BMAV01021735">
    <property type="protein sequence ID" value="GFY76045.1"/>
    <property type="molecule type" value="Genomic_DNA"/>
</dbReference>